<protein>
    <submittedName>
        <fullName evidence="3">DUF4157 domain-containing protein</fullName>
    </submittedName>
</protein>
<reference evidence="3 4" key="1">
    <citation type="submission" date="2023-01" db="EMBL/GenBank/DDBJ databases">
        <title>Minimal conservation of predation-associated metabolite biosynthetic gene clusters underscores biosynthetic potential of Myxococcota including descriptions for ten novel species: Archangium lansinium sp. nov., Myxococcus landrumus sp. nov., Nannocystis bai.</title>
        <authorList>
            <person name="Ahearne A."/>
            <person name="Stevens C."/>
            <person name="Dowd S."/>
        </authorList>
    </citation>
    <scope>NUCLEOTIDE SEQUENCE [LARGE SCALE GENOMIC DNA]</scope>
    <source>
        <strain evidence="3 4">WIWO2</strain>
    </source>
</reference>
<evidence type="ECO:0000256" key="1">
    <source>
        <dbReference type="SAM" id="MobiDB-lite"/>
    </source>
</evidence>
<keyword evidence="4" id="KW-1185">Reference proteome</keyword>
<feature type="region of interest" description="Disordered" evidence="1">
    <location>
        <begin position="63"/>
        <end position="84"/>
    </location>
</feature>
<name>A0ABT5BRQ8_9BACT</name>
<dbReference type="InterPro" id="IPR025295">
    <property type="entry name" value="eCIS_core_dom"/>
</dbReference>
<feature type="domain" description="eCIS core" evidence="2">
    <location>
        <begin position="84"/>
        <end position="158"/>
    </location>
</feature>
<evidence type="ECO:0000313" key="3">
    <source>
        <dbReference type="EMBL" id="MDC0676214.1"/>
    </source>
</evidence>
<evidence type="ECO:0000313" key="4">
    <source>
        <dbReference type="Proteomes" id="UP001217485"/>
    </source>
</evidence>
<proteinExistence type="predicted"/>
<dbReference type="EMBL" id="JAQNDK010000001">
    <property type="protein sequence ID" value="MDC0676214.1"/>
    <property type="molecule type" value="Genomic_DNA"/>
</dbReference>
<organism evidence="3 4">
    <name type="scientific">Sorangium atrum</name>
    <dbReference type="NCBI Taxonomy" id="2995308"/>
    <lineage>
        <taxon>Bacteria</taxon>
        <taxon>Pseudomonadati</taxon>
        <taxon>Myxococcota</taxon>
        <taxon>Polyangia</taxon>
        <taxon>Polyangiales</taxon>
        <taxon>Polyangiaceae</taxon>
        <taxon>Sorangium</taxon>
    </lineage>
</organism>
<gene>
    <name evidence="3" type="ORF">POL72_00565</name>
</gene>
<dbReference type="Proteomes" id="UP001217485">
    <property type="component" value="Unassembled WGS sequence"/>
</dbReference>
<accession>A0ABT5BRQ8</accession>
<sequence length="481" mass="50937">MSKQAIRREGASAVNRAPTIARPVPEAAPAARGAPAAPFAAYPVLQLQARIGNRATRHVIQRLSAGRAPAETERDVPASTSGRPLPEAVQQKMEGAFGAGFSDVRVHPGSPRATALGAAAYTQGSDIHVAPGRWAPETTRGQELLGHELAHVVQQRAGRVRATAQMKGVALNDDPALEAEADAMGARAARGKAGGPWVSAGVGRTEGHSATPPADAAVQRFPVKATWGKPSPYYGGTRMEAEIGAESEWKYGSKPNADTPTIIKKVGKIVGGKPRYIAGHLLNDNMGGRGENQNLTVLSSDANKRHRGVEGKVKALAQIADQIRPGSRLGDSRYQHGAEYTVTVLPPSPSGSVPYDPSEKKLASGLEITLKPIRKDIAGKNHPWPEQQGGPNELTKHRVDNVPPYPSVPNVTKVSPLEKEVIGAIKALGPTHPFKDILNHINANRGASTPQLKPGALKVALKRAIKNRRITRSRGGFKLAV</sequence>
<dbReference type="RefSeq" id="WP_272092921.1">
    <property type="nucleotide sequence ID" value="NZ_JAQNDK010000001.1"/>
</dbReference>
<dbReference type="Pfam" id="PF13699">
    <property type="entry name" value="eCIS_core"/>
    <property type="match status" value="1"/>
</dbReference>
<comment type="caution">
    <text evidence="3">The sequence shown here is derived from an EMBL/GenBank/DDBJ whole genome shotgun (WGS) entry which is preliminary data.</text>
</comment>
<evidence type="ECO:0000259" key="2">
    <source>
        <dbReference type="Pfam" id="PF13699"/>
    </source>
</evidence>